<dbReference type="SUPFAM" id="SSF55811">
    <property type="entry name" value="Nudix"/>
    <property type="match status" value="1"/>
</dbReference>
<dbReference type="CDD" id="cd03426">
    <property type="entry name" value="NUDIX_CoAse_Nudt7"/>
    <property type="match status" value="1"/>
</dbReference>
<reference evidence="8" key="1">
    <citation type="journal article" date="2021" name="PeerJ">
        <title>Extensive microbial diversity within the chicken gut microbiome revealed by metagenomics and culture.</title>
        <authorList>
            <person name="Gilroy R."/>
            <person name="Ravi A."/>
            <person name="Getino M."/>
            <person name="Pursley I."/>
            <person name="Horton D.L."/>
            <person name="Alikhan N.F."/>
            <person name="Baker D."/>
            <person name="Gharbi K."/>
            <person name="Hall N."/>
            <person name="Watson M."/>
            <person name="Adriaenssens E.M."/>
            <person name="Foster-Nyarko E."/>
            <person name="Jarju S."/>
            <person name="Secka A."/>
            <person name="Antonio M."/>
            <person name="Oren A."/>
            <person name="Chaudhuri R.R."/>
            <person name="La Ragione R."/>
            <person name="Hildebrand F."/>
            <person name="Pallen M.J."/>
        </authorList>
    </citation>
    <scope>NUCLEOTIDE SEQUENCE</scope>
    <source>
        <strain evidence="8">ChiGjej6B6-1540</strain>
    </source>
</reference>
<keyword evidence="3" id="KW-0479">Metal-binding</keyword>
<protein>
    <submittedName>
        <fullName evidence="8">CoA pyrophosphatase</fullName>
    </submittedName>
</protein>
<dbReference type="EMBL" id="DXGA01000105">
    <property type="protein sequence ID" value="HIW93902.1"/>
    <property type="molecule type" value="Genomic_DNA"/>
</dbReference>
<dbReference type="GO" id="GO:0010945">
    <property type="term" value="F:coenzyme A diphosphatase activity"/>
    <property type="evidence" value="ECO:0007669"/>
    <property type="project" value="InterPro"/>
</dbReference>
<proteinExistence type="predicted"/>
<evidence type="ECO:0000313" key="9">
    <source>
        <dbReference type="Proteomes" id="UP000824192"/>
    </source>
</evidence>
<keyword evidence="4" id="KW-0378">Hydrolase</keyword>
<dbReference type="InterPro" id="IPR020084">
    <property type="entry name" value="NUDIX_hydrolase_CS"/>
</dbReference>
<dbReference type="Gene3D" id="3.90.79.10">
    <property type="entry name" value="Nucleoside Triphosphate Pyrophosphohydrolase"/>
    <property type="match status" value="1"/>
</dbReference>
<dbReference type="InterPro" id="IPR045121">
    <property type="entry name" value="CoAse"/>
</dbReference>
<dbReference type="InterPro" id="IPR015797">
    <property type="entry name" value="NUDIX_hydrolase-like_dom_sf"/>
</dbReference>
<dbReference type="Pfam" id="PF00293">
    <property type="entry name" value="NUDIX"/>
    <property type="match status" value="1"/>
</dbReference>
<comment type="caution">
    <text evidence="8">The sequence shown here is derived from an EMBL/GenBank/DDBJ whole genome shotgun (WGS) entry which is preliminary data.</text>
</comment>
<comment type="cofactor">
    <cofactor evidence="2">
        <name>Mg(2+)</name>
        <dbReference type="ChEBI" id="CHEBI:18420"/>
    </cofactor>
</comment>
<evidence type="ECO:0000256" key="5">
    <source>
        <dbReference type="ARBA" id="ARBA00022842"/>
    </source>
</evidence>
<organism evidence="8 9">
    <name type="scientific">Candidatus Flavonifractor merdipullorum</name>
    <dbReference type="NCBI Taxonomy" id="2838590"/>
    <lineage>
        <taxon>Bacteria</taxon>
        <taxon>Bacillati</taxon>
        <taxon>Bacillota</taxon>
        <taxon>Clostridia</taxon>
        <taxon>Eubacteriales</taxon>
        <taxon>Oscillospiraceae</taxon>
        <taxon>Flavonifractor</taxon>
    </lineage>
</organism>
<dbReference type="Proteomes" id="UP000824192">
    <property type="component" value="Unassembled WGS sequence"/>
</dbReference>
<dbReference type="AlphaFoldDB" id="A0A9D1RUE6"/>
<evidence type="ECO:0000256" key="2">
    <source>
        <dbReference type="ARBA" id="ARBA00001946"/>
    </source>
</evidence>
<reference evidence="8" key="2">
    <citation type="submission" date="2021-04" db="EMBL/GenBank/DDBJ databases">
        <authorList>
            <person name="Gilroy R."/>
        </authorList>
    </citation>
    <scope>NUCLEOTIDE SEQUENCE</scope>
    <source>
        <strain evidence="8">ChiGjej6B6-1540</strain>
    </source>
</reference>
<gene>
    <name evidence="8" type="ORF">H9868_05095</name>
</gene>
<evidence type="ECO:0000256" key="4">
    <source>
        <dbReference type="ARBA" id="ARBA00022801"/>
    </source>
</evidence>
<dbReference type="PROSITE" id="PS51462">
    <property type="entry name" value="NUDIX"/>
    <property type="match status" value="1"/>
</dbReference>
<keyword evidence="5" id="KW-0460">Magnesium</keyword>
<evidence type="ECO:0000256" key="3">
    <source>
        <dbReference type="ARBA" id="ARBA00022723"/>
    </source>
</evidence>
<sequence>MDLSAFEARWTGHVPKPMGNGGSFAVLVPLVRQKTGLSLLFEVRASSLHQQPGEVCFPGGRMEAGETPVQCALRETEEELGLSPEQVRVIGPMDFLVHQSGFLLYPVLAEVNEEALSHLTLSQAEVAETFLVPVDWFLSHPPERYVCRMIPQLPDGFPYERIGFPQGYPWRQGKADVPIYSWPEHPVWGITGRIVAQLLDQ</sequence>
<dbReference type="PANTHER" id="PTHR12992">
    <property type="entry name" value="NUDIX HYDROLASE"/>
    <property type="match status" value="1"/>
</dbReference>
<evidence type="ECO:0000256" key="1">
    <source>
        <dbReference type="ARBA" id="ARBA00001936"/>
    </source>
</evidence>
<dbReference type="GO" id="GO:0046872">
    <property type="term" value="F:metal ion binding"/>
    <property type="evidence" value="ECO:0007669"/>
    <property type="project" value="UniProtKB-KW"/>
</dbReference>
<dbReference type="PANTHER" id="PTHR12992:SF11">
    <property type="entry name" value="MITOCHONDRIAL COENZYME A DIPHOSPHATASE NUDT8"/>
    <property type="match status" value="1"/>
</dbReference>
<keyword evidence="6" id="KW-0464">Manganese</keyword>
<name>A0A9D1RUE6_9FIRM</name>
<dbReference type="PROSITE" id="PS00893">
    <property type="entry name" value="NUDIX_BOX"/>
    <property type="match status" value="1"/>
</dbReference>
<feature type="domain" description="Nudix hydrolase" evidence="7">
    <location>
        <begin position="21"/>
        <end position="155"/>
    </location>
</feature>
<dbReference type="InterPro" id="IPR000086">
    <property type="entry name" value="NUDIX_hydrolase_dom"/>
</dbReference>
<accession>A0A9D1RUE6</accession>
<evidence type="ECO:0000256" key="6">
    <source>
        <dbReference type="ARBA" id="ARBA00023211"/>
    </source>
</evidence>
<evidence type="ECO:0000259" key="7">
    <source>
        <dbReference type="PROSITE" id="PS51462"/>
    </source>
</evidence>
<comment type="cofactor">
    <cofactor evidence="1">
        <name>Mn(2+)</name>
        <dbReference type="ChEBI" id="CHEBI:29035"/>
    </cofactor>
</comment>
<evidence type="ECO:0000313" key="8">
    <source>
        <dbReference type="EMBL" id="HIW93902.1"/>
    </source>
</evidence>